<evidence type="ECO:0000313" key="4">
    <source>
        <dbReference type="WBParaSite" id="HPLM_0002179401-mRNA-1"/>
    </source>
</evidence>
<dbReference type="SUPFAM" id="SSF54001">
    <property type="entry name" value="Cysteine proteinases"/>
    <property type="match status" value="1"/>
</dbReference>
<accession>A0A0N4XBP9</accession>
<dbReference type="InterPro" id="IPR000668">
    <property type="entry name" value="Peptidase_C1A_C"/>
</dbReference>
<dbReference type="Proteomes" id="UP000268014">
    <property type="component" value="Unassembled WGS sequence"/>
</dbReference>
<dbReference type="EMBL" id="UZAF01024090">
    <property type="protein sequence ID" value="VDO92350.1"/>
    <property type="molecule type" value="Genomic_DNA"/>
</dbReference>
<reference evidence="2 3" key="2">
    <citation type="submission" date="2018-11" db="EMBL/GenBank/DDBJ databases">
        <authorList>
            <consortium name="Pathogen Informatics"/>
        </authorList>
    </citation>
    <scope>NUCLEOTIDE SEQUENCE [LARGE SCALE GENOMIC DNA]</scope>
    <source>
        <strain evidence="2 3">MHpl1</strain>
    </source>
</reference>
<keyword evidence="3" id="KW-1185">Reference proteome</keyword>
<dbReference type="OMA" id="YSEDKYF"/>
<evidence type="ECO:0000259" key="1">
    <source>
        <dbReference type="Pfam" id="PF00112"/>
    </source>
</evidence>
<reference evidence="4" key="1">
    <citation type="submission" date="2017-02" db="UniProtKB">
        <authorList>
            <consortium name="WormBaseParasite"/>
        </authorList>
    </citation>
    <scope>IDENTIFICATION</scope>
</reference>
<sequence>MCPRDHTFKTPMCKKYCEYGYGKRYNRDKFFAKGAYMLPQNEALIQSQIMRKGPVQAAFVVYEDFSSYKSGIYVVSRYLTFYVHPTVPETRCSLQPTL</sequence>
<dbReference type="STRING" id="6290.A0A0N4XBP9"/>
<gene>
    <name evidence="2" type="ORF">HPLM_LOCUS21783</name>
</gene>
<proteinExistence type="predicted"/>
<dbReference type="Gene3D" id="3.90.70.10">
    <property type="entry name" value="Cysteine proteinases"/>
    <property type="match status" value="1"/>
</dbReference>
<name>A0A0N4XBP9_HAEPC</name>
<organism evidence="4">
    <name type="scientific">Haemonchus placei</name>
    <name type="common">Barber's pole worm</name>
    <dbReference type="NCBI Taxonomy" id="6290"/>
    <lineage>
        <taxon>Eukaryota</taxon>
        <taxon>Metazoa</taxon>
        <taxon>Ecdysozoa</taxon>
        <taxon>Nematoda</taxon>
        <taxon>Chromadorea</taxon>
        <taxon>Rhabditida</taxon>
        <taxon>Rhabditina</taxon>
        <taxon>Rhabditomorpha</taxon>
        <taxon>Strongyloidea</taxon>
        <taxon>Trichostrongylidae</taxon>
        <taxon>Haemonchus</taxon>
    </lineage>
</organism>
<evidence type="ECO:0000313" key="2">
    <source>
        <dbReference type="EMBL" id="VDO92350.1"/>
    </source>
</evidence>
<dbReference type="InterPro" id="IPR038765">
    <property type="entry name" value="Papain-like_cys_pep_sf"/>
</dbReference>
<protein>
    <submittedName>
        <fullName evidence="4">Pept_C1 domain-containing protein</fullName>
    </submittedName>
</protein>
<dbReference type="Pfam" id="PF00112">
    <property type="entry name" value="Peptidase_C1"/>
    <property type="match status" value="1"/>
</dbReference>
<feature type="domain" description="Peptidase C1A papain C-terminal" evidence="1">
    <location>
        <begin position="16"/>
        <end position="75"/>
    </location>
</feature>
<dbReference type="GO" id="GO:0008234">
    <property type="term" value="F:cysteine-type peptidase activity"/>
    <property type="evidence" value="ECO:0007669"/>
    <property type="project" value="InterPro"/>
</dbReference>
<dbReference type="AlphaFoldDB" id="A0A0N4XBP9"/>
<dbReference type="WBParaSite" id="HPLM_0002179401-mRNA-1">
    <property type="protein sequence ID" value="HPLM_0002179401-mRNA-1"/>
    <property type="gene ID" value="HPLM_0002179401"/>
</dbReference>
<dbReference type="GO" id="GO:0006508">
    <property type="term" value="P:proteolysis"/>
    <property type="evidence" value="ECO:0007669"/>
    <property type="project" value="InterPro"/>
</dbReference>
<evidence type="ECO:0000313" key="3">
    <source>
        <dbReference type="Proteomes" id="UP000268014"/>
    </source>
</evidence>